<reference evidence="3" key="1">
    <citation type="submission" date="2014-03" db="EMBL/GenBank/DDBJ databases">
        <authorList>
            <person name="Aksoy S."/>
            <person name="Warren W."/>
            <person name="Wilson R.K."/>
        </authorList>
    </citation>
    <scope>NUCLEOTIDE SEQUENCE [LARGE SCALE GENOMIC DNA]</scope>
    <source>
        <strain evidence="3">IAEA</strain>
    </source>
</reference>
<organism evidence="2 3">
    <name type="scientific">Glossina brevipalpis</name>
    <dbReference type="NCBI Taxonomy" id="37001"/>
    <lineage>
        <taxon>Eukaryota</taxon>
        <taxon>Metazoa</taxon>
        <taxon>Ecdysozoa</taxon>
        <taxon>Arthropoda</taxon>
        <taxon>Hexapoda</taxon>
        <taxon>Insecta</taxon>
        <taxon>Pterygota</taxon>
        <taxon>Neoptera</taxon>
        <taxon>Endopterygota</taxon>
        <taxon>Diptera</taxon>
        <taxon>Brachycera</taxon>
        <taxon>Muscomorpha</taxon>
        <taxon>Hippoboscoidea</taxon>
        <taxon>Glossinidae</taxon>
        <taxon>Glossina</taxon>
    </lineage>
</organism>
<keyword evidence="1" id="KW-0812">Transmembrane</keyword>
<keyword evidence="3" id="KW-1185">Reference proteome</keyword>
<name>A0A1A9WHE1_9MUSC</name>
<evidence type="ECO:0000313" key="2">
    <source>
        <dbReference type="EnsemblMetazoa" id="GBRI019813-PA"/>
    </source>
</evidence>
<dbReference type="Proteomes" id="UP000091820">
    <property type="component" value="Unassembled WGS sequence"/>
</dbReference>
<evidence type="ECO:0000313" key="3">
    <source>
        <dbReference type="Proteomes" id="UP000091820"/>
    </source>
</evidence>
<keyword evidence="1" id="KW-0472">Membrane</keyword>
<reference evidence="2" key="2">
    <citation type="submission" date="2020-05" db="UniProtKB">
        <authorList>
            <consortium name="EnsemblMetazoa"/>
        </authorList>
    </citation>
    <scope>IDENTIFICATION</scope>
    <source>
        <strain evidence="2">IAEA</strain>
    </source>
</reference>
<evidence type="ECO:0000256" key="1">
    <source>
        <dbReference type="SAM" id="Phobius"/>
    </source>
</evidence>
<dbReference type="EnsemblMetazoa" id="GBRI019813-RA">
    <property type="protein sequence ID" value="GBRI019813-PA"/>
    <property type="gene ID" value="GBRI019813"/>
</dbReference>
<keyword evidence="1" id="KW-1133">Transmembrane helix</keyword>
<proteinExistence type="predicted"/>
<feature type="transmembrane region" description="Helical" evidence="1">
    <location>
        <begin position="99"/>
        <end position="120"/>
    </location>
</feature>
<accession>A0A1A9WHE1</accession>
<feature type="transmembrane region" description="Helical" evidence="1">
    <location>
        <begin position="140"/>
        <end position="161"/>
    </location>
</feature>
<sequence>MDTWTISNILLKALGIALPIFLIVCGVDVEQKHSSRKSRKSSLKITVNQKQQCAALTWESIALQFSTSYIYLRRSEGSRTEHRCAINNKLILNMFNIRTIVVVVVVVVIILFLIGLFAIIKNISLSETNRADLFEFMFVMRLPINDFLTCQVMAVCCINFYKSQGGTQGIIDERAD</sequence>
<dbReference type="VEuPathDB" id="VectorBase:GBRI019813"/>
<protein>
    <submittedName>
        <fullName evidence="2">Uncharacterized protein</fullName>
    </submittedName>
</protein>
<feature type="transmembrane region" description="Helical" evidence="1">
    <location>
        <begin position="6"/>
        <end position="29"/>
    </location>
</feature>
<dbReference type="AlphaFoldDB" id="A0A1A9WHE1"/>